<keyword evidence="2 5" id="KW-0238">DNA-binding</keyword>
<dbReference type="PROSITE" id="PS50949">
    <property type="entry name" value="HTH_GNTR"/>
    <property type="match status" value="1"/>
</dbReference>
<evidence type="ECO:0000259" key="4">
    <source>
        <dbReference type="PROSITE" id="PS50949"/>
    </source>
</evidence>
<dbReference type="SUPFAM" id="SSF46785">
    <property type="entry name" value="Winged helix' DNA-binding domain"/>
    <property type="match status" value="1"/>
</dbReference>
<evidence type="ECO:0000256" key="2">
    <source>
        <dbReference type="ARBA" id="ARBA00023125"/>
    </source>
</evidence>
<accession>A0A1I4ZGL2</accession>
<dbReference type="STRING" id="655353.SAMN04488056_10181"/>
<dbReference type="SMART" id="SM00895">
    <property type="entry name" value="FCD"/>
    <property type="match status" value="1"/>
</dbReference>
<evidence type="ECO:0000313" key="6">
    <source>
        <dbReference type="Proteomes" id="UP000199236"/>
    </source>
</evidence>
<dbReference type="SMART" id="SM00345">
    <property type="entry name" value="HTH_GNTR"/>
    <property type="match status" value="1"/>
</dbReference>
<evidence type="ECO:0000256" key="3">
    <source>
        <dbReference type="ARBA" id="ARBA00023163"/>
    </source>
</evidence>
<dbReference type="Gene3D" id="1.20.120.530">
    <property type="entry name" value="GntR ligand-binding domain-like"/>
    <property type="match status" value="1"/>
</dbReference>
<dbReference type="EMBL" id="FOVR01000001">
    <property type="protein sequence ID" value="SFN49193.1"/>
    <property type="molecule type" value="Genomic_DNA"/>
</dbReference>
<dbReference type="Pfam" id="PF00392">
    <property type="entry name" value="GntR"/>
    <property type="match status" value="1"/>
</dbReference>
<dbReference type="GO" id="GO:0003677">
    <property type="term" value="F:DNA binding"/>
    <property type="evidence" value="ECO:0007669"/>
    <property type="project" value="UniProtKB-KW"/>
</dbReference>
<dbReference type="InterPro" id="IPR036388">
    <property type="entry name" value="WH-like_DNA-bd_sf"/>
</dbReference>
<dbReference type="InterPro" id="IPR000524">
    <property type="entry name" value="Tscrpt_reg_HTH_GntR"/>
</dbReference>
<evidence type="ECO:0000313" key="5">
    <source>
        <dbReference type="EMBL" id="SFN49193.1"/>
    </source>
</evidence>
<sequence>MQSQQEGKKLSDMVYDRLCEALLKGHYLPGKRLKIRELAEEMQTSVTPVRDAILRLHYDEAVIYSSPRSIHVTTLSRARYEEIRKIRLPLEVMSAKAAAQYATLSDVTALESLIAENEEAMAEGDGVRGAALNQQFHFKLVEMSAMPVLYGVLRRLWLQTSPLIAHGYLEAGRAMIDHHYEVLEAVRNKDVEAVAIAVERDLTLGGAPLVRMLDKVSDGT</sequence>
<reference evidence="5 6" key="1">
    <citation type="submission" date="2016-10" db="EMBL/GenBank/DDBJ databases">
        <authorList>
            <person name="de Groot N.N."/>
        </authorList>
    </citation>
    <scope>NUCLEOTIDE SEQUENCE [LARGE SCALE GENOMIC DNA]</scope>
    <source>
        <strain evidence="5 6">CGMCC 1.9157</strain>
    </source>
</reference>
<proteinExistence type="predicted"/>
<feature type="domain" description="HTH gntR-type" evidence="4">
    <location>
        <begin position="8"/>
        <end position="75"/>
    </location>
</feature>
<dbReference type="Proteomes" id="UP000199236">
    <property type="component" value="Unassembled WGS sequence"/>
</dbReference>
<name>A0A1I4ZGL2_9HYPH</name>
<protein>
    <submittedName>
        <fullName evidence="5">DNA-binding transcriptional regulator, GntR family</fullName>
    </submittedName>
</protein>
<dbReference type="PANTHER" id="PTHR43537:SF39">
    <property type="entry name" value="HTH-TYPE TRANSCRIPTIONAL REGULATOR MCBR"/>
    <property type="match status" value="1"/>
</dbReference>
<gene>
    <name evidence="5" type="ORF">SAMN04488056_10181</name>
</gene>
<dbReference type="SUPFAM" id="SSF48008">
    <property type="entry name" value="GntR ligand-binding domain-like"/>
    <property type="match status" value="1"/>
</dbReference>
<keyword evidence="1" id="KW-0805">Transcription regulation</keyword>
<dbReference type="PANTHER" id="PTHR43537">
    <property type="entry name" value="TRANSCRIPTIONAL REGULATOR, GNTR FAMILY"/>
    <property type="match status" value="1"/>
</dbReference>
<dbReference type="AlphaFoldDB" id="A0A1I4ZGL2"/>
<organism evidence="5 6">
    <name type="scientific">Cohaesibacter marisflavi</name>
    <dbReference type="NCBI Taxonomy" id="655353"/>
    <lineage>
        <taxon>Bacteria</taxon>
        <taxon>Pseudomonadati</taxon>
        <taxon>Pseudomonadota</taxon>
        <taxon>Alphaproteobacteria</taxon>
        <taxon>Hyphomicrobiales</taxon>
        <taxon>Cohaesibacteraceae</taxon>
    </lineage>
</organism>
<keyword evidence="3" id="KW-0804">Transcription</keyword>
<dbReference type="Pfam" id="PF07729">
    <property type="entry name" value="FCD"/>
    <property type="match status" value="1"/>
</dbReference>
<dbReference type="Gene3D" id="1.10.10.10">
    <property type="entry name" value="Winged helix-like DNA-binding domain superfamily/Winged helix DNA-binding domain"/>
    <property type="match status" value="1"/>
</dbReference>
<dbReference type="OrthoDB" id="9815654at2"/>
<dbReference type="RefSeq" id="WP_090067738.1">
    <property type="nucleotide sequence ID" value="NZ_FOVR01000001.1"/>
</dbReference>
<dbReference type="InterPro" id="IPR011711">
    <property type="entry name" value="GntR_C"/>
</dbReference>
<dbReference type="GO" id="GO:0003700">
    <property type="term" value="F:DNA-binding transcription factor activity"/>
    <property type="evidence" value="ECO:0007669"/>
    <property type="project" value="InterPro"/>
</dbReference>
<evidence type="ECO:0000256" key="1">
    <source>
        <dbReference type="ARBA" id="ARBA00023015"/>
    </source>
</evidence>
<dbReference type="InterPro" id="IPR036390">
    <property type="entry name" value="WH_DNA-bd_sf"/>
</dbReference>
<dbReference type="InterPro" id="IPR008920">
    <property type="entry name" value="TF_FadR/GntR_C"/>
</dbReference>
<keyword evidence="6" id="KW-1185">Reference proteome</keyword>